<accession>A0ABR7FFK2</accession>
<sequence>MNRISLAVKYLMRRKSRTLLILIVFLTINIMAFTILSIRQAANDALTNLEQKPPDHFYLESQYEADPKTVVTEGSAISYMSVPHLITHDVIEKIMNIDGIKIYAVHYATSSGIITDKNGSPLELVHYNIPVSADDVSSVRGISDSGLYLSSRINLKAGKHITPDSKREAMVTLPFAELNHLNPGDHLLITTPGNPSGIRVALSGIYEFTDKTDETDLSPSEISANVIYVDPDTALALDNGTKGIISAAFFVEQPDQLASIFAQVQKLDIDWNKYELYKETDAYVIDTDSVKAVSKQFSVLTAVIIVTGFLVVTLVLMLQTKMRTNEMAVLLSLGFTKNSIRLQHMIEAMIPAGISIAAAYFIGRCLLSGVLFHAFNIPAEDIPMVTLAEILVLNLSLLTASIWISGARILNAPPNTVFEKNN</sequence>
<reference evidence="8 9" key="1">
    <citation type="submission" date="2020-08" db="EMBL/GenBank/DDBJ databases">
        <title>Genome public.</title>
        <authorList>
            <person name="Liu C."/>
            <person name="Sun Q."/>
        </authorList>
    </citation>
    <scope>NUCLEOTIDE SEQUENCE [LARGE SCALE GENOMIC DNA]</scope>
    <source>
        <strain evidence="8 9">NSJ-34</strain>
    </source>
</reference>
<evidence type="ECO:0000259" key="7">
    <source>
        <dbReference type="Pfam" id="PF02687"/>
    </source>
</evidence>
<protein>
    <submittedName>
        <fullName evidence="8">ABC transporter permease</fullName>
    </submittedName>
</protein>
<feature type="transmembrane region" description="Helical" evidence="6">
    <location>
        <begin position="384"/>
        <end position="404"/>
    </location>
</feature>
<evidence type="ECO:0000256" key="6">
    <source>
        <dbReference type="SAM" id="Phobius"/>
    </source>
</evidence>
<evidence type="ECO:0000256" key="5">
    <source>
        <dbReference type="ARBA" id="ARBA00023136"/>
    </source>
</evidence>
<evidence type="ECO:0000256" key="2">
    <source>
        <dbReference type="ARBA" id="ARBA00022475"/>
    </source>
</evidence>
<feature type="transmembrane region" description="Helical" evidence="6">
    <location>
        <begin position="348"/>
        <end position="372"/>
    </location>
</feature>
<dbReference type="PANTHER" id="PTHR30572:SF9">
    <property type="entry name" value="ABC TRANSPORTER PERMEASE PROTEIN"/>
    <property type="match status" value="1"/>
</dbReference>
<dbReference type="PANTHER" id="PTHR30572">
    <property type="entry name" value="MEMBRANE COMPONENT OF TRANSPORTER-RELATED"/>
    <property type="match status" value="1"/>
</dbReference>
<evidence type="ECO:0000256" key="1">
    <source>
        <dbReference type="ARBA" id="ARBA00004651"/>
    </source>
</evidence>
<gene>
    <name evidence="8" type="ORF">H8S76_15500</name>
</gene>
<feature type="domain" description="ABC3 transporter permease C-terminal" evidence="7">
    <location>
        <begin position="299"/>
        <end position="414"/>
    </location>
</feature>
<dbReference type="RefSeq" id="WP_054353712.1">
    <property type="nucleotide sequence ID" value="NZ_JACOOU010000007.1"/>
</dbReference>
<proteinExistence type="predicted"/>
<keyword evidence="4 6" id="KW-1133">Transmembrane helix</keyword>
<evidence type="ECO:0000256" key="3">
    <source>
        <dbReference type="ARBA" id="ARBA00022692"/>
    </source>
</evidence>
<organism evidence="8 9">
    <name type="scientific">Blautia celeris</name>
    <dbReference type="NCBI Taxonomy" id="2763026"/>
    <lineage>
        <taxon>Bacteria</taxon>
        <taxon>Bacillati</taxon>
        <taxon>Bacillota</taxon>
        <taxon>Clostridia</taxon>
        <taxon>Lachnospirales</taxon>
        <taxon>Lachnospiraceae</taxon>
        <taxon>Blautia</taxon>
    </lineage>
</organism>
<evidence type="ECO:0000256" key="4">
    <source>
        <dbReference type="ARBA" id="ARBA00022989"/>
    </source>
</evidence>
<comment type="caution">
    <text evidence="8">The sequence shown here is derived from an EMBL/GenBank/DDBJ whole genome shotgun (WGS) entry which is preliminary data.</text>
</comment>
<evidence type="ECO:0000313" key="9">
    <source>
        <dbReference type="Proteomes" id="UP000654573"/>
    </source>
</evidence>
<dbReference type="InterPro" id="IPR003838">
    <property type="entry name" value="ABC3_permease_C"/>
</dbReference>
<dbReference type="EMBL" id="JACOOU010000007">
    <property type="protein sequence ID" value="MBC5673653.1"/>
    <property type="molecule type" value="Genomic_DNA"/>
</dbReference>
<dbReference type="Proteomes" id="UP000654573">
    <property type="component" value="Unassembled WGS sequence"/>
</dbReference>
<keyword evidence="2" id="KW-1003">Cell membrane</keyword>
<keyword evidence="3 6" id="KW-0812">Transmembrane</keyword>
<evidence type="ECO:0000313" key="8">
    <source>
        <dbReference type="EMBL" id="MBC5673653.1"/>
    </source>
</evidence>
<name>A0ABR7FFK2_9FIRM</name>
<keyword evidence="9" id="KW-1185">Reference proteome</keyword>
<dbReference type="InterPro" id="IPR050250">
    <property type="entry name" value="Macrolide_Exporter_MacB"/>
</dbReference>
<comment type="subcellular location">
    <subcellularLocation>
        <location evidence="1">Cell membrane</location>
        <topology evidence="1">Multi-pass membrane protein</topology>
    </subcellularLocation>
</comment>
<keyword evidence="5 6" id="KW-0472">Membrane</keyword>
<feature type="transmembrane region" description="Helical" evidence="6">
    <location>
        <begin position="297"/>
        <end position="318"/>
    </location>
</feature>
<dbReference type="Pfam" id="PF02687">
    <property type="entry name" value="FtsX"/>
    <property type="match status" value="1"/>
</dbReference>